<feature type="transmembrane region" description="Helical" evidence="14">
    <location>
        <begin position="77"/>
        <end position="98"/>
    </location>
</feature>
<evidence type="ECO:0000256" key="13">
    <source>
        <dbReference type="ARBA" id="ARBA00047690"/>
    </source>
</evidence>
<sequence length="328" mass="34681">MSNSKVVEIPPATLAIPDVATGVATGVVIGASPAGGLAQRAGQYWALTKPRVTLLTVFCAVIGSLLATDGAPAWSVLLYSAAGIWLLAGAAFAVNCLLEAQVDARMTRTARRATARGDLGPAQTVVFSLVLGGAGAALLYTQVNPLTMWLTLATFVGYAFIYTLLLKPATPQNIVIGGFAGAMPPALGWAAVANGVPLEAWLLVLIIFLWTPPHFWALAMARRDDYARSGLPMLPITHGMAHTGQQVWRYSVALAVGTALPWAVGMSGLFYLACACALNAVFLRHGWLVHKHYSDAIARKAFAWSIVYLALLFGALLADHYLTLLLAV</sequence>
<dbReference type="GO" id="GO:0005886">
    <property type="term" value="C:plasma membrane"/>
    <property type="evidence" value="ECO:0007669"/>
    <property type="project" value="UniProtKB-SubCell"/>
</dbReference>
<evidence type="ECO:0000256" key="5">
    <source>
        <dbReference type="ARBA" id="ARBA00022679"/>
    </source>
</evidence>
<dbReference type="NCBIfam" id="NF003349">
    <property type="entry name" value="PRK04375.1-2"/>
    <property type="match status" value="1"/>
</dbReference>
<evidence type="ECO:0000256" key="11">
    <source>
        <dbReference type="ARBA" id="ARBA00040810"/>
    </source>
</evidence>
<dbReference type="UniPathway" id="UPA00834">
    <property type="reaction ID" value="UER00712"/>
</dbReference>
<dbReference type="RefSeq" id="WP_183552361.1">
    <property type="nucleotide sequence ID" value="NZ_JACHBX010000001.1"/>
</dbReference>
<dbReference type="EMBL" id="JACHBX010000001">
    <property type="protein sequence ID" value="MBB6133139.1"/>
    <property type="molecule type" value="Genomic_DNA"/>
</dbReference>
<gene>
    <name evidence="14" type="primary">ctaB</name>
    <name evidence="15" type="ORF">HD842_001250</name>
</gene>
<evidence type="ECO:0000256" key="8">
    <source>
        <dbReference type="ARBA" id="ARBA00023133"/>
    </source>
</evidence>
<comment type="caution">
    <text evidence="15">The sequence shown here is derived from an EMBL/GenBank/DDBJ whole genome shotgun (WGS) entry which is preliminary data.</text>
</comment>
<dbReference type="PANTHER" id="PTHR43448">
    <property type="entry name" value="PROTOHEME IX FARNESYLTRANSFERASE, MITOCHONDRIAL"/>
    <property type="match status" value="1"/>
</dbReference>
<feature type="transmembrane region" description="Helical" evidence="14">
    <location>
        <begin position="12"/>
        <end position="31"/>
    </location>
</feature>
<evidence type="ECO:0000256" key="14">
    <source>
        <dbReference type="HAMAP-Rule" id="MF_00154"/>
    </source>
</evidence>
<evidence type="ECO:0000256" key="2">
    <source>
        <dbReference type="ARBA" id="ARBA00004919"/>
    </source>
</evidence>
<comment type="function">
    <text evidence="14">Converts heme B (protoheme IX) to heme O by substitution of the vinyl group on carbon 2 of heme B porphyrin ring with a hydroxyethyl farnesyl side group.</text>
</comment>
<organism evidence="15 16">
    <name type="scientific">Massilia aurea</name>
    <dbReference type="NCBI Taxonomy" id="373040"/>
    <lineage>
        <taxon>Bacteria</taxon>
        <taxon>Pseudomonadati</taxon>
        <taxon>Pseudomonadota</taxon>
        <taxon>Betaproteobacteria</taxon>
        <taxon>Burkholderiales</taxon>
        <taxon>Oxalobacteraceae</taxon>
        <taxon>Telluria group</taxon>
        <taxon>Massilia</taxon>
    </lineage>
</organism>
<evidence type="ECO:0000256" key="10">
    <source>
        <dbReference type="ARBA" id="ARBA00030253"/>
    </source>
</evidence>
<keyword evidence="7 14" id="KW-1133">Transmembrane helix</keyword>
<keyword evidence="9 14" id="KW-0472">Membrane</keyword>
<evidence type="ECO:0000256" key="4">
    <source>
        <dbReference type="ARBA" id="ARBA00022475"/>
    </source>
</evidence>
<reference evidence="15 16" key="1">
    <citation type="submission" date="2020-08" db="EMBL/GenBank/DDBJ databases">
        <title>The Agave Microbiome: Exploring the role of microbial communities in plant adaptations to desert environments.</title>
        <authorList>
            <person name="Partida-Martinez L.P."/>
        </authorList>
    </citation>
    <scope>NUCLEOTIDE SEQUENCE [LARGE SCALE GENOMIC DNA]</scope>
    <source>
        <strain evidence="15 16">AT3.2</strain>
    </source>
</reference>
<dbReference type="Pfam" id="PF01040">
    <property type="entry name" value="UbiA"/>
    <property type="match status" value="1"/>
</dbReference>
<dbReference type="HAMAP" id="MF_00154">
    <property type="entry name" value="CyoE_CtaB"/>
    <property type="match status" value="1"/>
</dbReference>
<dbReference type="NCBIfam" id="TIGR01473">
    <property type="entry name" value="cyoE_ctaB"/>
    <property type="match status" value="1"/>
</dbReference>
<keyword evidence="5 14" id="KW-0808">Transferase</keyword>
<dbReference type="Proteomes" id="UP000540787">
    <property type="component" value="Unassembled WGS sequence"/>
</dbReference>
<keyword evidence="4 14" id="KW-1003">Cell membrane</keyword>
<feature type="transmembrane region" description="Helical" evidence="14">
    <location>
        <begin position="270"/>
        <end position="289"/>
    </location>
</feature>
<keyword evidence="6 14" id="KW-0812">Transmembrane</keyword>
<feature type="transmembrane region" description="Helical" evidence="14">
    <location>
        <begin position="146"/>
        <end position="166"/>
    </location>
</feature>
<feature type="transmembrane region" description="Helical" evidence="14">
    <location>
        <begin position="52"/>
        <end position="71"/>
    </location>
</feature>
<feature type="transmembrane region" description="Helical" evidence="14">
    <location>
        <begin position="173"/>
        <end position="192"/>
    </location>
</feature>
<dbReference type="EC" id="2.5.1.141" evidence="3 14"/>
<feature type="transmembrane region" description="Helical" evidence="14">
    <location>
        <begin position="301"/>
        <end position="322"/>
    </location>
</feature>
<dbReference type="AlphaFoldDB" id="A0A7X0CD89"/>
<keyword evidence="8 14" id="KW-0350">Heme biosynthesis</keyword>
<name>A0A7X0CD89_9BURK</name>
<dbReference type="GO" id="GO:0048034">
    <property type="term" value="P:heme O biosynthetic process"/>
    <property type="evidence" value="ECO:0007669"/>
    <property type="project" value="UniProtKB-UniRule"/>
</dbReference>
<comment type="miscellaneous">
    <text evidence="14">Carbon 2 of the heme B porphyrin ring is defined according to the Fischer nomenclature.</text>
</comment>
<evidence type="ECO:0000256" key="3">
    <source>
        <dbReference type="ARBA" id="ARBA00012292"/>
    </source>
</evidence>
<dbReference type="GO" id="GO:0008495">
    <property type="term" value="F:protoheme IX farnesyltransferase activity"/>
    <property type="evidence" value="ECO:0007669"/>
    <property type="project" value="UniProtKB-UniRule"/>
</dbReference>
<dbReference type="PANTHER" id="PTHR43448:SF7">
    <property type="entry name" value="4-HYDROXYBENZOATE SOLANESYLTRANSFERASE"/>
    <property type="match status" value="1"/>
</dbReference>
<evidence type="ECO:0000256" key="12">
    <source>
        <dbReference type="ARBA" id="ARBA00042475"/>
    </source>
</evidence>
<evidence type="ECO:0000256" key="7">
    <source>
        <dbReference type="ARBA" id="ARBA00022989"/>
    </source>
</evidence>
<comment type="subcellular location">
    <subcellularLocation>
        <location evidence="1 14">Cell membrane</location>
        <topology evidence="1 14">Multi-pass membrane protein</topology>
    </subcellularLocation>
</comment>
<evidence type="ECO:0000256" key="6">
    <source>
        <dbReference type="ARBA" id="ARBA00022692"/>
    </source>
</evidence>
<comment type="pathway">
    <text evidence="2 14">Porphyrin-containing compound metabolism; heme O biosynthesis; heme O from protoheme: step 1/1.</text>
</comment>
<proteinExistence type="inferred from homology"/>
<evidence type="ECO:0000256" key="1">
    <source>
        <dbReference type="ARBA" id="ARBA00004651"/>
    </source>
</evidence>
<dbReference type="CDD" id="cd13957">
    <property type="entry name" value="PT_UbiA_Cox10"/>
    <property type="match status" value="1"/>
</dbReference>
<dbReference type="InterPro" id="IPR000537">
    <property type="entry name" value="UbiA_prenyltransferase"/>
</dbReference>
<protein>
    <recommendedName>
        <fullName evidence="11 14">Protoheme IX farnesyltransferase</fullName>
        <ecNumber evidence="3 14">2.5.1.141</ecNumber>
    </recommendedName>
    <alternativeName>
        <fullName evidence="12 14">Heme B farnesyltransferase</fullName>
    </alternativeName>
    <alternativeName>
        <fullName evidence="10 14">Heme O synthase</fullName>
    </alternativeName>
</protein>
<dbReference type="InterPro" id="IPR044878">
    <property type="entry name" value="UbiA_sf"/>
</dbReference>
<comment type="caution">
    <text evidence="14">Lacks conserved residue(s) required for the propagation of feature annotation.</text>
</comment>
<comment type="catalytic activity">
    <reaction evidence="13 14">
        <text>heme b + (2E,6E)-farnesyl diphosphate + H2O = Fe(II)-heme o + diphosphate</text>
        <dbReference type="Rhea" id="RHEA:28070"/>
        <dbReference type="ChEBI" id="CHEBI:15377"/>
        <dbReference type="ChEBI" id="CHEBI:33019"/>
        <dbReference type="ChEBI" id="CHEBI:60344"/>
        <dbReference type="ChEBI" id="CHEBI:60530"/>
        <dbReference type="ChEBI" id="CHEBI:175763"/>
        <dbReference type="EC" id="2.5.1.141"/>
    </reaction>
</comment>
<keyword evidence="16" id="KW-1185">Reference proteome</keyword>
<feature type="transmembrane region" description="Helical" evidence="14">
    <location>
        <begin position="119"/>
        <end position="140"/>
    </location>
</feature>
<dbReference type="Gene3D" id="1.10.357.140">
    <property type="entry name" value="UbiA prenyltransferase"/>
    <property type="match status" value="1"/>
</dbReference>
<evidence type="ECO:0000256" key="9">
    <source>
        <dbReference type="ARBA" id="ARBA00023136"/>
    </source>
</evidence>
<comment type="similarity">
    <text evidence="14">Belongs to the UbiA prenyltransferase family. Protoheme IX farnesyltransferase subfamily.</text>
</comment>
<evidence type="ECO:0000313" key="15">
    <source>
        <dbReference type="EMBL" id="MBB6133139.1"/>
    </source>
</evidence>
<feature type="transmembrane region" description="Helical" evidence="14">
    <location>
        <begin position="247"/>
        <end position="264"/>
    </location>
</feature>
<accession>A0A7X0CD89</accession>
<feature type="transmembrane region" description="Helical" evidence="14">
    <location>
        <begin position="198"/>
        <end position="219"/>
    </location>
</feature>
<dbReference type="InterPro" id="IPR006369">
    <property type="entry name" value="Protohaem_IX_farnesylTrfase"/>
</dbReference>
<evidence type="ECO:0000313" key="16">
    <source>
        <dbReference type="Proteomes" id="UP000540787"/>
    </source>
</evidence>